<accession>A0A1A8RHR0</accession>
<dbReference type="PANTHER" id="PTHR47977">
    <property type="entry name" value="RAS-RELATED PROTEIN RAB"/>
    <property type="match status" value="1"/>
</dbReference>
<evidence type="ECO:0000256" key="2">
    <source>
        <dbReference type="ARBA" id="ARBA00023134"/>
    </source>
</evidence>
<protein>
    <submittedName>
        <fullName evidence="3">RAB44, member RAS oncogene family</fullName>
    </submittedName>
</protein>
<dbReference type="SUPFAM" id="SSF52540">
    <property type="entry name" value="P-loop containing nucleoside triphosphate hydrolases"/>
    <property type="match status" value="1"/>
</dbReference>
<dbReference type="InterPro" id="IPR027417">
    <property type="entry name" value="P-loop_NTPase"/>
</dbReference>
<sequence length="133" mass="15368">MVHERMMKPKLRDMINISKLFQNKGQRARVKEYRAKLWSYWVNCIQEAAAEDVSVLLLGNKSDDEQRQVKTEEGDNLAKEYNFAFMECSAATGQNVIESLETMARMLSQSADFREKTTQLHKQPAQKKQSSCC</sequence>
<reference evidence="3" key="1">
    <citation type="submission" date="2016-05" db="EMBL/GenBank/DDBJ databases">
        <authorList>
            <person name="Lavstsen T."/>
            <person name="Jespersen J.S."/>
        </authorList>
    </citation>
    <scope>NUCLEOTIDE SEQUENCE</scope>
    <source>
        <tissue evidence="3">Brain</tissue>
    </source>
</reference>
<name>A0A1A8RHR0_9TELE</name>
<dbReference type="PROSITE" id="PS51419">
    <property type="entry name" value="RAB"/>
    <property type="match status" value="1"/>
</dbReference>
<keyword evidence="2" id="KW-0342">GTP-binding</keyword>
<keyword evidence="1" id="KW-0547">Nucleotide-binding</keyword>
<gene>
    <name evidence="3" type="primary">RAB44</name>
</gene>
<dbReference type="PROSITE" id="PS51421">
    <property type="entry name" value="RAS"/>
    <property type="match status" value="1"/>
</dbReference>
<dbReference type="Pfam" id="PF00071">
    <property type="entry name" value="Ras"/>
    <property type="match status" value="1"/>
</dbReference>
<dbReference type="SMART" id="SM00175">
    <property type="entry name" value="RAB"/>
    <property type="match status" value="1"/>
</dbReference>
<dbReference type="PRINTS" id="PR00449">
    <property type="entry name" value="RASTRNSFRMNG"/>
</dbReference>
<dbReference type="GO" id="GO:0005525">
    <property type="term" value="F:GTP binding"/>
    <property type="evidence" value="ECO:0007669"/>
    <property type="project" value="UniProtKB-KW"/>
</dbReference>
<dbReference type="AlphaFoldDB" id="A0A1A8RHR0"/>
<dbReference type="InterPro" id="IPR001806">
    <property type="entry name" value="Small_GTPase"/>
</dbReference>
<organism evidence="3">
    <name type="scientific">Nothobranchius rachovii</name>
    <name type="common">bluefin notho</name>
    <dbReference type="NCBI Taxonomy" id="451742"/>
    <lineage>
        <taxon>Eukaryota</taxon>
        <taxon>Metazoa</taxon>
        <taxon>Chordata</taxon>
        <taxon>Craniata</taxon>
        <taxon>Vertebrata</taxon>
        <taxon>Euteleostomi</taxon>
        <taxon>Actinopterygii</taxon>
        <taxon>Neopterygii</taxon>
        <taxon>Teleostei</taxon>
        <taxon>Neoteleostei</taxon>
        <taxon>Acanthomorphata</taxon>
        <taxon>Ovalentaria</taxon>
        <taxon>Atherinomorphae</taxon>
        <taxon>Cyprinodontiformes</taxon>
        <taxon>Nothobranchiidae</taxon>
        <taxon>Nothobranchius</taxon>
    </lineage>
</organism>
<evidence type="ECO:0000256" key="1">
    <source>
        <dbReference type="ARBA" id="ARBA00022741"/>
    </source>
</evidence>
<dbReference type="EMBL" id="HAEI01008360">
    <property type="protein sequence ID" value="SBS04804.1"/>
    <property type="molecule type" value="Transcribed_RNA"/>
</dbReference>
<reference evidence="3" key="2">
    <citation type="submission" date="2016-06" db="EMBL/GenBank/DDBJ databases">
        <title>The genome of a short-lived fish provides insights into sex chromosome evolution and the genetic control of aging.</title>
        <authorList>
            <person name="Reichwald K."/>
            <person name="Felder M."/>
            <person name="Petzold A."/>
            <person name="Koch P."/>
            <person name="Groth M."/>
            <person name="Platzer M."/>
        </authorList>
    </citation>
    <scope>NUCLEOTIDE SEQUENCE</scope>
    <source>
        <tissue evidence="3">Brain</tissue>
    </source>
</reference>
<evidence type="ECO:0000313" key="3">
    <source>
        <dbReference type="EMBL" id="SBS04804.1"/>
    </source>
</evidence>
<dbReference type="InterPro" id="IPR050227">
    <property type="entry name" value="Rab"/>
</dbReference>
<dbReference type="Gene3D" id="3.40.50.300">
    <property type="entry name" value="P-loop containing nucleotide triphosphate hydrolases"/>
    <property type="match status" value="1"/>
</dbReference>
<proteinExistence type="predicted"/>
<dbReference type="GO" id="GO:0003924">
    <property type="term" value="F:GTPase activity"/>
    <property type="evidence" value="ECO:0007669"/>
    <property type="project" value="InterPro"/>
</dbReference>